<sequence length="137" mass="15328">MATRGVKQLEKLRFLYCEHGGSSRAVREYISSGKVVDFCNANPSVTVIVQPRNGNHPFVKAEYMTGFDKHIGVKNVELKRVEQVVAMLNNSSGRKIKKIGNPIRTDTPSIQGIWTPMLHLKDTSFPIEIVESQSSKN</sequence>
<dbReference type="SUPFAM" id="SSF52833">
    <property type="entry name" value="Thioredoxin-like"/>
    <property type="match status" value="1"/>
</dbReference>
<evidence type="ECO:0000259" key="7">
    <source>
        <dbReference type="SMART" id="SM00916"/>
    </source>
</evidence>
<evidence type="ECO:0000256" key="6">
    <source>
        <dbReference type="ARBA" id="ARBA00035188"/>
    </source>
</evidence>
<evidence type="ECO:0000256" key="4">
    <source>
        <dbReference type="ARBA" id="ARBA00023128"/>
    </source>
</evidence>
<accession>A0A7S2UTM3</accession>
<dbReference type="AlphaFoldDB" id="A0A7S2UTM3"/>
<keyword evidence="3" id="KW-0689">Ribosomal protein</keyword>
<dbReference type="InterPro" id="IPR007741">
    <property type="entry name" value="Ribosomal_mL43/mS25/NADH_DH"/>
</dbReference>
<reference evidence="8" key="1">
    <citation type="submission" date="2021-01" db="EMBL/GenBank/DDBJ databases">
        <authorList>
            <person name="Corre E."/>
            <person name="Pelletier E."/>
            <person name="Niang G."/>
            <person name="Scheremetjew M."/>
            <person name="Finn R."/>
            <person name="Kale V."/>
            <person name="Holt S."/>
            <person name="Cochrane G."/>
            <person name="Meng A."/>
            <person name="Brown T."/>
            <person name="Cohen L."/>
        </authorList>
    </citation>
    <scope>NUCLEOTIDE SEQUENCE</scope>
    <source>
        <strain evidence="8">CCMP2084</strain>
    </source>
</reference>
<dbReference type="InterPro" id="IPR039927">
    <property type="entry name" value="Ribosomal_mL43"/>
</dbReference>
<dbReference type="GO" id="GO:0005762">
    <property type="term" value="C:mitochondrial large ribosomal subunit"/>
    <property type="evidence" value="ECO:0007669"/>
    <property type="project" value="TreeGrafter"/>
</dbReference>
<gene>
    <name evidence="8" type="ORF">ASEP1449_LOCUS19540</name>
</gene>
<organism evidence="8">
    <name type="scientific">Attheya septentrionalis</name>
    <dbReference type="NCBI Taxonomy" id="420275"/>
    <lineage>
        <taxon>Eukaryota</taxon>
        <taxon>Sar</taxon>
        <taxon>Stramenopiles</taxon>
        <taxon>Ochrophyta</taxon>
        <taxon>Bacillariophyta</taxon>
        <taxon>Coscinodiscophyceae</taxon>
        <taxon>Chaetocerotophycidae</taxon>
        <taxon>Chaetocerotales</taxon>
        <taxon>Attheyaceae</taxon>
        <taxon>Attheya</taxon>
    </lineage>
</organism>
<proteinExistence type="inferred from homology"/>
<comment type="similarity">
    <text evidence="2">Belongs to the mitochondrion-specific ribosomal protein mL43 family.</text>
</comment>
<dbReference type="GO" id="GO:0003735">
    <property type="term" value="F:structural constituent of ribosome"/>
    <property type="evidence" value="ECO:0007669"/>
    <property type="project" value="InterPro"/>
</dbReference>
<keyword evidence="5" id="KW-0687">Ribonucleoprotein</keyword>
<evidence type="ECO:0000313" key="8">
    <source>
        <dbReference type="EMBL" id="CAD9827706.1"/>
    </source>
</evidence>
<feature type="domain" description="Ribosomal protein/NADH dehydrogenase" evidence="7">
    <location>
        <begin position="18"/>
        <end position="92"/>
    </location>
</feature>
<dbReference type="Pfam" id="PF05047">
    <property type="entry name" value="L51_S25_CI-B8"/>
    <property type="match status" value="1"/>
</dbReference>
<keyword evidence="4" id="KW-0496">Mitochondrion</keyword>
<dbReference type="GO" id="GO:0032543">
    <property type="term" value="P:mitochondrial translation"/>
    <property type="evidence" value="ECO:0007669"/>
    <property type="project" value="InterPro"/>
</dbReference>
<dbReference type="PANTHER" id="PTHR21396:SF2">
    <property type="entry name" value="LARGE RIBOSOMAL SUBUNIT PROTEIN ML43"/>
    <property type="match status" value="1"/>
</dbReference>
<name>A0A7S2UTM3_9STRA</name>
<dbReference type="EMBL" id="HBHQ01028795">
    <property type="protein sequence ID" value="CAD9827706.1"/>
    <property type="molecule type" value="Transcribed_RNA"/>
</dbReference>
<comment type="subcellular location">
    <subcellularLocation>
        <location evidence="1">Mitochondrion</location>
    </subcellularLocation>
</comment>
<dbReference type="Gene3D" id="3.40.30.10">
    <property type="entry name" value="Glutaredoxin"/>
    <property type="match status" value="1"/>
</dbReference>
<dbReference type="InterPro" id="IPR036249">
    <property type="entry name" value="Thioredoxin-like_sf"/>
</dbReference>
<protein>
    <recommendedName>
        <fullName evidence="6">Large ribosomal subunit protein mL43</fullName>
    </recommendedName>
</protein>
<evidence type="ECO:0000256" key="5">
    <source>
        <dbReference type="ARBA" id="ARBA00023274"/>
    </source>
</evidence>
<evidence type="ECO:0000256" key="2">
    <source>
        <dbReference type="ARBA" id="ARBA00006073"/>
    </source>
</evidence>
<evidence type="ECO:0000256" key="1">
    <source>
        <dbReference type="ARBA" id="ARBA00004173"/>
    </source>
</evidence>
<dbReference type="SMART" id="SM00916">
    <property type="entry name" value="L51_S25_CI-B8"/>
    <property type="match status" value="1"/>
</dbReference>
<evidence type="ECO:0000256" key="3">
    <source>
        <dbReference type="ARBA" id="ARBA00022980"/>
    </source>
</evidence>
<dbReference type="PANTHER" id="PTHR21396">
    <property type="entry name" value="39S RIBOSOMAL PROTEIN L43"/>
    <property type="match status" value="1"/>
</dbReference>